<dbReference type="STRING" id="119641.SAMN05421842_1332"/>
<dbReference type="InterPro" id="IPR025346">
    <property type="entry name" value="DUF4250"/>
</dbReference>
<dbReference type="Pfam" id="PF14056">
    <property type="entry name" value="DUF4250"/>
    <property type="match status" value="1"/>
</dbReference>
<dbReference type="AlphaFoldDB" id="A0A1I1RMW1"/>
<dbReference type="Proteomes" id="UP000199263">
    <property type="component" value="Unassembled WGS sequence"/>
</dbReference>
<name>A0A1I1RMW1_9CLOT</name>
<proteinExistence type="predicted"/>
<gene>
    <name evidence="1" type="ORF">SAMN05421842_1332</name>
</gene>
<sequence>MMIKEDIHGMDINILVSIINTKLRDQYDSLESLCYDLDFIQEEIISKFRISGYKYNELQNQFKRV</sequence>
<dbReference type="EMBL" id="FOMG01000033">
    <property type="protein sequence ID" value="SFD32983.1"/>
    <property type="molecule type" value="Genomic_DNA"/>
</dbReference>
<protein>
    <recommendedName>
        <fullName evidence="3">DUF4250 domain-containing protein</fullName>
    </recommendedName>
</protein>
<evidence type="ECO:0008006" key="3">
    <source>
        <dbReference type="Google" id="ProtNLM"/>
    </source>
</evidence>
<evidence type="ECO:0000313" key="1">
    <source>
        <dbReference type="EMBL" id="SFD32983.1"/>
    </source>
</evidence>
<organism evidence="1 2">
    <name type="scientific">Clostridium uliginosum</name>
    <dbReference type="NCBI Taxonomy" id="119641"/>
    <lineage>
        <taxon>Bacteria</taxon>
        <taxon>Bacillati</taxon>
        <taxon>Bacillota</taxon>
        <taxon>Clostridia</taxon>
        <taxon>Eubacteriales</taxon>
        <taxon>Clostridiaceae</taxon>
        <taxon>Clostridium</taxon>
    </lineage>
</organism>
<accession>A0A1I1RMW1</accession>
<reference evidence="1 2" key="1">
    <citation type="submission" date="2016-10" db="EMBL/GenBank/DDBJ databases">
        <authorList>
            <person name="de Groot N.N."/>
        </authorList>
    </citation>
    <scope>NUCLEOTIDE SEQUENCE [LARGE SCALE GENOMIC DNA]</scope>
    <source>
        <strain evidence="1 2">DSM 12992</strain>
    </source>
</reference>
<evidence type="ECO:0000313" key="2">
    <source>
        <dbReference type="Proteomes" id="UP000199263"/>
    </source>
</evidence>
<keyword evidence="2" id="KW-1185">Reference proteome</keyword>